<dbReference type="InterPro" id="IPR036396">
    <property type="entry name" value="Cyt_P450_sf"/>
</dbReference>
<feature type="binding site" description="axial binding residue" evidence="8">
    <location>
        <position position="392"/>
    </location>
    <ligand>
        <name>heme</name>
        <dbReference type="ChEBI" id="CHEBI:30413"/>
    </ligand>
    <ligandPart>
        <name>Fe</name>
        <dbReference type="ChEBI" id="CHEBI:18248"/>
    </ligandPart>
</feature>
<evidence type="ECO:0000256" key="3">
    <source>
        <dbReference type="ARBA" id="ARBA00022617"/>
    </source>
</evidence>
<reference evidence="10" key="1">
    <citation type="submission" date="2020-03" db="EMBL/GenBank/DDBJ databases">
        <title>Castanea mollissima Vanexum genome sequencing.</title>
        <authorList>
            <person name="Staton M."/>
        </authorList>
    </citation>
    <scope>NUCLEOTIDE SEQUENCE</scope>
    <source>
        <tissue evidence="10">Leaf</tissue>
    </source>
</reference>
<dbReference type="OrthoDB" id="1470350at2759"/>
<dbReference type="GO" id="GO:0004497">
    <property type="term" value="F:monooxygenase activity"/>
    <property type="evidence" value="ECO:0007669"/>
    <property type="project" value="UniProtKB-KW"/>
</dbReference>
<comment type="caution">
    <text evidence="10">The sequence shown here is derived from an EMBL/GenBank/DDBJ whole genome shotgun (WGS) entry which is preliminary data.</text>
</comment>
<dbReference type="GO" id="GO:0020037">
    <property type="term" value="F:heme binding"/>
    <property type="evidence" value="ECO:0007669"/>
    <property type="project" value="InterPro"/>
</dbReference>
<dbReference type="Gene3D" id="1.10.630.10">
    <property type="entry name" value="Cytochrome P450"/>
    <property type="match status" value="2"/>
</dbReference>
<protein>
    <recommendedName>
        <fullName evidence="12">Cytochrome P450</fullName>
    </recommendedName>
</protein>
<feature type="chain" id="PRO_5035234996" description="Cytochrome P450" evidence="9">
    <location>
        <begin position="19"/>
        <end position="448"/>
    </location>
</feature>
<organism evidence="10 11">
    <name type="scientific">Castanea mollissima</name>
    <name type="common">Chinese chestnut</name>
    <dbReference type="NCBI Taxonomy" id="60419"/>
    <lineage>
        <taxon>Eukaryota</taxon>
        <taxon>Viridiplantae</taxon>
        <taxon>Streptophyta</taxon>
        <taxon>Embryophyta</taxon>
        <taxon>Tracheophyta</taxon>
        <taxon>Spermatophyta</taxon>
        <taxon>Magnoliopsida</taxon>
        <taxon>eudicotyledons</taxon>
        <taxon>Gunneridae</taxon>
        <taxon>Pentapetalae</taxon>
        <taxon>rosids</taxon>
        <taxon>fabids</taxon>
        <taxon>Fagales</taxon>
        <taxon>Fagaceae</taxon>
        <taxon>Castanea</taxon>
    </lineage>
</organism>
<evidence type="ECO:0000313" key="10">
    <source>
        <dbReference type="EMBL" id="KAF3961920.1"/>
    </source>
</evidence>
<evidence type="ECO:0000256" key="9">
    <source>
        <dbReference type="SAM" id="SignalP"/>
    </source>
</evidence>
<accession>A0A8J4QZB1</accession>
<keyword evidence="9" id="KW-0732">Signal</keyword>
<dbReference type="EMBL" id="JRKL02001812">
    <property type="protein sequence ID" value="KAF3961920.1"/>
    <property type="molecule type" value="Genomic_DNA"/>
</dbReference>
<dbReference type="PANTHER" id="PTHR24296">
    <property type="entry name" value="CYTOCHROME P450"/>
    <property type="match status" value="1"/>
</dbReference>
<dbReference type="GO" id="GO:0005506">
    <property type="term" value="F:iron ion binding"/>
    <property type="evidence" value="ECO:0007669"/>
    <property type="project" value="InterPro"/>
</dbReference>
<dbReference type="AlphaFoldDB" id="A0A8J4QZB1"/>
<dbReference type="PRINTS" id="PR00465">
    <property type="entry name" value="EP450IV"/>
</dbReference>
<keyword evidence="6 8" id="KW-0408">Iron</keyword>
<evidence type="ECO:0000256" key="2">
    <source>
        <dbReference type="ARBA" id="ARBA00010617"/>
    </source>
</evidence>
<dbReference type="Pfam" id="PF00067">
    <property type="entry name" value="p450"/>
    <property type="match status" value="2"/>
</dbReference>
<dbReference type="InterPro" id="IPR001128">
    <property type="entry name" value="Cyt_P450"/>
</dbReference>
<evidence type="ECO:0000256" key="7">
    <source>
        <dbReference type="ARBA" id="ARBA00023033"/>
    </source>
</evidence>
<dbReference type="PRINTS" id="PR00385">
    <property type="entry name" value="P450"/>
</dbReference>
<sequence length="448" mass="51791">MSIVLAIILPRLLIFIFSRKLQQKHGKKYHPIGGTIFNQLLNFNRLQHYMTDLAGKYKTYRLLSPFRNEIYTTDPANVEYILKTNFDNYGKGCYHNSILKDLLGDGILTVDGNKWRQQRKVSSYEFSTKILRNYSSLVFQKNVAKLAHILYEVAISNQIMDIQDLFMKSTLDSIFKVVFGVELDGMCASSEECNNFGKAFDDSSALILWRYVDIFWQMKRFLNIGSEAALKKNIEVIDNFVYKLIHIKVQCMHDSEMIQLHTSLQDKVAQEVKEATKMSEIDNFAEFAASMNEETLGKMQYLHAAITETIRLYPPLPVDAKICFSDDTLPDGFSVRKGDMVAYQPYAMGRMRFIWGNDAEEFKPKRWLGEDGLFRQEIPFKFTAFQGGPRICLGKEFAYRQMKIFSAVLLGCYVFKLSDDKKAVAYRTMLNHHIDGGLHVRVFWRHGS</sequence>
<proteinExistence type="inferred from homology"/>
<keyword evidence="5" id="KW-0560">Oxidoreductase</keyword>
<dbReference type="SUPFAM" id="SSF48264">
    <property type="entry name" value="Cytochrome P450"/>
    <property type="match status" value="1"/>
</dbReference>
<dbReference type="GO" id="GO:0016705">
    <property type="term" value="F:oxidoreductase activity, acting on paired donors, with incorporation or reduction of molecular oxygen"/>
    <property type="evidence" value="ECO:0007669"/>
    <property type="project" value="InterPro"/>
</dbReference>
<evidence type="ECO:0000256" key="4">
    <source>
        <dbReference type="ARBA" id="ARBA00022723"/>
    </source>
</evidence>
<gene>
    <name evidence="10" type="ORF">CMV_013511</name>
</gene>
<dbReference type="Proteomes" id="UP000737018">
    <property type="component" value="Unassembled WGS sequence"/>
</dbReference>
<evidence type="ECO:0000313" key="11">
    <source>
        <dbReference type="Proteomes" id="UP000737018"/>
    </source>
</evidence>
<evidence type="ECO:0000256" key="6">
    <source>
        <dbReference type="ARBA" id="ARBA00023004"/>
    </source>
</evidence>
<keyword evidence="11" id="KW-1185">Reference proteome</keyword>
<keyword evidence="4 8" id="KW-0479">Metal-binding</keyword>
<keyword evidence="3 8" id="KW-0349">Heme</keyword>
<evidence type="ECO:0000256" key="1">
    <source>
        <dbReference type="ARBA" id="ARBA00001971"/>
    </source>
</evidence>
<keyword evidence="7" id="KW-0503">Monooxygenase</keyword>
<evidence type="ECO:0000256" key="5">
    <source>
        <dbReference type="ARBA" id="ARBA00023002"/>
    </source>
</evidence>
<evidence type="ECO:0008006" key="12">
    <source>
        <dbReference type="Google" id="ProtNLM"/>
    </source>
</evidence>
<dbReference type="InterPro" id="IPR002403">
    <property type="entry name" value="Cyt_P450_E_grp-IV"/>
</dbReference>
<feature type="signal peptide" evidence="9">
    <location>
        <begin position="1"/>
        <end position="18"/>
    </location>
</feature>
<name>A0A8J4QZB1_9ROSI</name>
<comment type="similarity">
    <text evidence="2">Belongs to the cytochrome P450 family.</text>
</comment>
<comment type="cofactor">
    <cofactor evidence="1 8">
        <name>heme</name>
        <dbReference type="ChEBI" id="CHEBI:30413"/>
    </cofactor>
</comment>
<evidence type="ECO:0000256" key="8">
    <source>
        <dbReference type="PIRSR" id="PIRSR602403-1"/>
    </source>
</evidence>